<dbReference type="Pfam" id="PF07980">
    <property type="entry name" value="SusD_RagB"/>
    <property type="match status" value="1"/>
</dbReference>
<protein>
    <submittedName>
        <fullName evidence="8">RagB/SusD family nutrient uptake outer membrane protein</fullName>
    </submittedName>
</protein>
<dbReference type="SUPFAM" id="SSF48452">
    <property type="entry name" value="TPR-like"/>
    <property type="match status" value="1"/>
</dbReference>
<dbReference type="InterPro" id="IPR011990">
    <property type="entry name" value="TPR-like_helical_dom_sf"/>
</dbReference>
<proteinExistence type="inferred from homology"/>
<evidence type="ECO:0000259" key="7">
    <source>
        <dbReference type="Pfam" id="PF14322"/>
    </source>
</evidence>
<comment type="subcellular location">
    <subcellularLocation>
        <location evidence="1">Cell outer membrane</location>
    </subcellularLocation>
</comment>
<evidence type="ECO:0000256" key="1">
    <source>
        <dbReference type="ARBA" id="ARBA00004442"/>
    </source>
</evidence>
<feature type="domain" description="RagB/SusD" evidence="6">
    <location>
        <begin position="303"/>
        <end position="615"/>
    </location>
</feature>
<evidence type="ECO:0000313" key="9">
    <source>
        <dbReference type="Proteomes" id="UP001220610"/>
    </source>
</evidence>
<dbReference type="EMBL" id="CP119311">
    <property type="protein sequence ID" value="WEK38316.1"/>
    <property type="molecule type" value="Genomic_DNA"/>
</dbReference>
<reference evidence="8" key="1">
    <citation type="submission" date="2023-03" db="EMBL/GenBank/DDBJ databases">
        <title>Andean soil-derived lignocellulolytic bacterial consortium as a source of novel taxa and putative plastic-active enzymes.</title>
        <authorList>
            <person name="Diaz-Garcia L."/>
            <person name="Chuvochina M."/>
            <person name="Feuerriegel G."/>
            <person name="Bunk B."/>
            <person name="Sproer C."/>
            <person name="Streit W.R."/>
            <person name="Rodriguez L.M."/>
            <person name="Overmann J."/>
            <person name="Jimenez D.J."/>
        </authorList>
    </citation>
    <scope>NUCLEOTIDE SEQUENCE</scope>
    <source>
        <strain evidence="8">MAG 7</strain>
    </source>
</reference>
<gene>
    <name evidence="8" type="ORF">P0Y53_12485</name>
</gene>
<name>A0AAJ6BKC9_9BACT</name>
<comment type="similarity">
    <text evidence="2">Belongs to the SusD family.</text>
</comment>
<dbReference type="InterPro" id="IPR012944">
    <property type="entry name" value="SusD_RagB_dom"/>
</dbReference>
<evidence type="ECO:0000259" key="6">
    <source>
        <dbReference type="Pfam" id="PF07980"/>
    </source>
</evidence>
<keyword evidence="4" id="KW-0472">Membrane</keyword>
<dbReference type="InterPro" id="IPR033985">
    <property type="entry name" value="SusD-like_N"/>
</dbReference>
<accession>A0AAJ6BKC9</accession>
<evidence type="ECO:0000256" key="3">
    <source>
        <dbReference type="ARBA" id="ARBA00022729"/>
    </source>
</evidence>
<feature type="domain" description="SusD-like N-terminal" evidence="7">
    <location>
        <begin position="25"/>
        <end position="230"/>
    </location>
</feature>
<dbReference type="Proteomes" id="UP001220610">
    <property type="component" value="Chromosome"/>
</dbReference>
<evidence type="ECO:0000256" key="5">
    <source>
        <dbReference type="ARBA" id="ARBA00023237"/>
    </source>
</evidence>
<dbReference type="Gene3D" id="1.25.40.390">
    <property type="match status" value="1"/>
</dbReference>
<keyword evidence="3" id="KW-0732">Signal</keyword>
<keyword evidence="5" id="KW-0998">Cell outer membrane</keyword>
<dbReference type="GO" id="GO:0009279">
    <property type="term" value="C:cell outer membrane"/>
    <property type="evidence" value="ECO:0007669"/>
    <property type="project" value="UniProtKB-SubCell"/>
</dbReference>
<organism evidence="8 9">
    <name type="scientific">Candidatus Pseudobacter hemicellulosilyticus</name>
    <dbReference type="NCBI Taxonomy" id="3121375"/>
    <lineage>
        <taxon>Bacteria</taxon>
        <taxon>Pseudomonadati</taxon>
        <taxon>Bacteroidota</taxon>
        <taxon>Chitinophagia</taxon>
        <taxon>Chitinophagales</taxon>
        <taxon>Chitinophagaceae</taxon>
        <taxon>Pseudobacter</taxon>
    </lineage>
</organism>
<evidence type="ECO:0000313" key="8">
    <source>
        <dbReference type="EMBL" id="WEK38316.1"/>
    </source>
</evidence>
<dbReference type="AlphaFoldDB" id="A0AAJ6BKC9"/>
<evidence type="ECO:0000256" key="2">
    <source>
        <dbReference type="ARBA" id="ARBA00006275"/>
    </source>
</evidence>
<sequence length="615" mass="69938">MLSKKYSKLIYLALPVLLLCQGCEKYLDKSPDLGLSEDAVYKDYTTVRGFLDVCFNYLDHITSAYYNGNERAYPGILSDEMATTDNDSKALLIHSGNWLLTAKDATYELGVTGTTPISNAYKAIRIANLVLANYTRVPGMTAEQTNEIVGQAHFYRAWFYFDLLKRYGGMPIFDKAYVGDGDEDVPRVSYHESHAWMMQDIEAAISMLPAGWDDANTGRPTKVAAMAFKSMAELYDASPLMQNGLHATSNMGYDQERAKKAAQSASALLRFITENTQLGYRMATAAEYKNIFYFTAPPHSVPEYLWYNRKATNDMKRTIRNFWLYASLAEGTGPEGASICMPTQNMVDLFEKKGPDGNYYPIQHSAAQYNGQEPFKDRDPRFYNNILTPGTQWGYNVQTPLYITTYAGGAADLEIKTLSPSNKRQTTGYLCKKFLWPEANRYTAQWAKYRYMTCYIRMAQIYLDLAEASFEATGSATAKVEGCELSALEALNIVRNRIGITDLPADIAGNPDQFREAYRRERAVELMFEHHRWWDIRRWMIAQDLFKATYPIKGMMATPTNPNHESVANKSTLTYTFQVTDVVPEIRNFQLRNYWYPFPQADVASLKNLIQNPGW</sequence>
<evidence type="ECO:0000256" key="4">
    <source>
        <dbReference type="ARBA" id="ARBA00023136"/>
    </source>
</evidence>
<dbReference type="Pfam" id="PF14322">
    <property type="entry name" value="SusD-like_3"/>
    <property type="match status" value="1"/>
</dbReference>